<dbReference type="InterPro" id="IPR056908">
    <property type="entry name" value="Gp80-like"/>
</dbReference>
<evidence type="ECO:0000313" key="1">
    <source>
        <dbReference type="EMBL" id="MBG6141130.1"/>
    </source>
</evidence>
<protein>
    <submittedName>
        <fullName evidence="1">Uncharacterized protein</fullName>
    </submittedName>
</protein>
<gene>
    <name evidence="1" type="ORF">IW245_007324</name>
</gene>
<dbReference type="AlphaFoldDB" id="A0A8J7GNL2"/>
<sequence>MAGNLTDAAENAVLNWLSGNTTTAPVGPLRAALVTAAGTDGAPGTELAGGGYNRQTVTLTAAPGPISNTTLLRWSNLPAATVVGVEVWDSAGTPVRWWYGPLAVSRTVSAGDALEFAVGALTLALD</sequence>
<keyword evidence="2" id="KW-1185">Reference proteome</keyword>
<dbReference type="Proteomes" id="UP000622552">
    <property type="component" value="Unassembled WGS sequence"/>
</dbReference>
<comment type="caution">
    <text evidence="1">The sequence shown here is derived from an EMBL/GenBank/DDBJ whole genome shotgun (WGS) entry which is preliminary data.</text>
</comment>
<evidence type="ECO:0000313" key="2">
    <source>
        <dbReference type="Proteomes" id="UP000622552"/>
    </source>
</evidence>
<dbReference type="RefSeq" id="WP_197007594.1">
    <property type="nucleotide sequence ID" value="NZ_BONS01000046.1"/>
</dbReference>
<dbReference type="EMBL" id="JADOUF010000001">
    <property type="protein sequence ID" value="MBG6141130.1"/>
    <property type="molecule type" value="Genomic_DNA"/>
</dbReference>
<name>A0A8J7GNL2_9ACTN</name>
<accession>A0A8J7GNL2</accession>
<reference evidence="1" key="1">
    <citation type="submission" date="2020-11" db="EMBL/GenBank/DDBJ databases">
        <title>Sequencing the genomes of 1000 actinobacteria strains.</title>
        <authorList>
            <person name="Klenk H.-P."/>
        </authorList>
    </citation>
    <scope>NUCLEOTIDE SEQUENCE</scope>
    <source>
        <strain evidence="1">DSM 45356</strain>
    </source>
</reference>
<dbReference type="Pfam" id="PF23140">
    <property type="entry name" value="Gp80"/>
    <property type="match status" value="1"/>
</dbReference>
<proteinExistence type="predicted"/>
<organism evidence="1 2">
    <name type="scientific">Longispora fulva</name>
    <dbReference type="NCBI Taxonomy" id="619741"/>
    <lineage>
        <taxon>Bacteria</taxon>
        <taxon>Bacillati</taxon>
        <taxon>Actinomycetota</taxon>
        <taxon>Actinomycetes</taxon>
        <taxon>Micromonosporales</taxon>
        <taxon>Micromonosporaceae</taxon>
        <taxon>Longispora</taxon>
    </lineage>
</organism>